<protein>
    <submittedName>
        <fullName evidence="1">Uncharacterized protein</fullName>
    </submittedName>
</protein>
<keyword evidence="2" id="KW-1185">Reference proteome</keyword>
<dbReference type="AlphaFoldDB" id="A0AAE1GMF5"/>
<name>A0AAE1GMF5_PETCI</name>
<proteinExistence type="predicted"/>
<organism evidence="1 2">
    <name type="scientific">Petrolisthes cinctipes</name>
    <name type="common">Flat porcelain crab</name>
    <dbReference type="NCBI Taxonomy" id="88211"/>
    <lineage>
        <taxon>Eukaryota</taxon>
        <taxon>Metazoa</taxon>
        <taxon>Ecdysozoa</taxon>
        <taxon>Arthropoda</taxon>
        <taxon>Crustacea</taxon>
        <taxon>Multicrustacea</taxon>
        <taxon>Malacostraca</taxon>
        <taxon>Eumalacostraca</taxon>
        <taxon>Eucarida</taxon>
        <taxon>Decapoda</taxon>
        <taxon>Pleocyemata</taxon>
        <taxon>Anomura</taxon>
        <taxon>Galatheoidea</taxon>
        <taxon>Porcellanidae</taxon>
        <taxon>Petrolisthes</taxon>
    </lineage>
</organism>
<accession>A0AAE1GMF5</accession>
<sequence>MYSSKKANMRACEYTSCMHVLDSVSREHRNKKFLRTKEGACHLTVQFDVLGAHNHAYPIKKGVFRKTGVRSVRDLRLAKSFDATLPKQSSTGEKYAAYCLYPQQSVTKEVICTHIGDSASTRLEDAVVCGMEEPKDTKKLFETTCQNFTGPNGVIMNSGMKPNELISSLVNALKVGDKSHLTFLALKIYLLKSMKIPVG</sequence>
<dbReference type="EMBL" id="JAWQEG010000033">
    <property type="protein sequence ID" value="KAK3895679.1"/>
    <property type="molecule type" value="Genomic_DNA"/>
</dbReference>
<dbReference type="Proteomes" id="UP001286313">
    <property type="component" value="Unassembled WGS sequence"/>
</dbReference>
<reference evidence="1" key="1">
    <citation type="submission" date="2023-10" db="EMBL/GenBank/DDBJ databases">
        <title>Genome assemblies of two species of porcelain crab, Petrolisthes cinctipes and Petrolisthes manimaculis (Anomura: Porcellanidae).</title>
        <authorList>
            <person name="Angst P."/>
        </authorList>
    </citation>
    <scope>NUCLEOTIDE SEQUENCE</scope>
    <source>
        <strain evidence="1">PB745_01</strain>
        <tissue evidence="1">Gill</tissue>
    </source>
</reference>
<evidence type="ECO:0000313" key="1">
    <source>
        <dbReference type="EMBL" id="KAK3895679.1"/>
    </source>
</evidence>
<comment type="caution">
    <text evidence="1">The sequence shown here is derived from an EMBL/GenBank/DDBJ whole genome shotgun (WGS) entry which is preliminary data.</text>
</comment>
<gene>
    <name evidence="1" type="ORF">Pcinc_000602</name>
</gene>
<evidence type="ECO:0000313" key="2">
    <source>
        <dbReference type="Proteomes" id="UP001286313"/>
    </source>
</evidence>